<organism evidence="2 3">
    <name type="scientific">Haloglomus irregulare</name>
    <dbReference type="NCBI Taxonomy" id="2234134"/>
    <lineage>
        <taxon>Archaea</taxon>
        <taxon>Methanobacteriati</taxon>
        <taxon>Methanobacteriota</taxon>
        <taxon>Stenosarchaea group</taxon>
        <taxon>Halobacteria</taxon>
        <taxon>Halobacteriales</taxon>
        <taxon>Natronomonadaceae</taxon>
        <taxon>Haloglomus</taxon>
    </lineage>
</organism>
<dbReference type="Proteomes" id="UP000319894">
    <property type="component" value="Unassembled WGS sequence"/>
</dbReference>
<comment type="caution">
    <text evidence="2">The sequence shown here is derived from an EMBL/GenBank/DDBJ whole genome shotgun (WGS) entry which is preliminary data.</text>
</comment>
<reference evidence="2 3" key="1">
    <citation type="submission" date="2018-06" db="EMBL/GenBank/DDBJ databases">
        <title>Natronomonas sp. F16-60 a new haloarchaeon isolated from a solar saltern of Isla Cristina, Huelva, Spain.</title>
        <authorList>
            <person name="Duran-Viseras A."/>
            <person name="Sanchez-Porro C."/>
            <person name="Ventosa A."/>
        </authorList>
    </citation>
    <scope>NUCLEOTIDE SEQUENCE [LARGE SCALE GENOMIC DNA]</scope>
    <source>
        <strain evidence="2 3">F16-60</strain>
    </source>
</reference>
<name>A0A554NEV1_9EURY</name>
<dbReference type="InParanoid" id="A0A554NEV1"/>
<protein>
    <submittedName>
        <fullName evidence="2">Uncharacterized protein</fullName>
    </submittedName>
</protein>
<proteinExistence type="predicted"/>
<keyword evidence="3" id="KW-1185">Reference proteome</keyword>
<dbReference type="EMBL" id="QMDX01000001">
    <property type="protein sequence ID" value="TSD15845.1"/>
    <property type="molecule type" value="Genomic_DNA"/>
</dbReference>
<feature type="compositionally biased region" description="Low complexity" evidence="1">
    <location>
        <begin position="69"/>
        <end position="84"/>
    </location>
</feature>
<evidence type="ECO:0000256" key="1">
    <source>
        <dbReference type="SAM" id="MobiDB-lite"/>
    </source>
</evidence>
<sequence>MMLLSLLSLVAGLPGALLPERTIRTGARFALGPAYENADELSPRGWYVRAVRLHSVALVVTGVLGLTLAGRGDDAGTGAPATEGAETDETAD</sequence>
<evidence type="ECO:0000313" key="3">
    <source>
        <dbReference type="Proteomes" id="UP000319894"/>
    </source>
</evidence>
<evidence type="ECO:0000313" key="2">
    <source>
        <dbReference type="EMBL" id="TSD15845.1"/>
    </source>
</evidence>
<accession>A0A554NEV1</accession>
<feature type="region of interest" description="Disordered" evidence="1">
    <location>
        <begin position="69"/>
        <end position="92"/>
    </location>
</feature>
<gene>
    <name evidence="2" type="ORF">DP107_01285</name>
</gene>
<dbReference type="AlphaFoldDB" id="A0A554NEV1"/>